<dbReference type="RefSeq" id="WP_263003365.1">
    <property type="nucleotide sequence ID" value="NZ_JAOTEM010000002.1"/>
</dbReference>
<evidence type="ECO:0000313" key="1">
    <source>
        <dbReference type="EMBL" id="MCU7617938.1"/>
    </source>
</evidence>
<dbReference type="Proteomes" id="UP001208649">
    <property type="component" value="Unassembled WGS sequence"/>
</dbReference>
<protein>
    <submittedName>
        <fullName evidence="1">Uncharacterized protein</fullName>
    </submittedName>
</protein>
<name>A0ABT2W6V4_9FLAO</name>
<accession>A0ABT2W6V4</accession>
<sequence>MKTEKKIQKRLDLLKGNKLFNDQEIVKTKYDTEFYVCGNNGNEIEIWVSVISPNLIVTNAAYMNNTDEVDISICPVTIGTNVNLKGKRFFVYSVASSIEDNTVFALNVTLREGAISKVFTVSMILNDSDTGEIVQQINFI</sequence>
<dbReference type="EMBL" id="JAOTEM010000002">
    <property type="protein sequence ID" value="MCU7617938.1"/>
    <property type="molecule type" value="Genomic_DNA"/>
</dbReference>
<keyword evidence="2" id="KW-1185">Reference proteome</keyword>
<comment type="caution">
    <text evidence="1">The sequence shown here is derived from an EMBL/GenBank/DDBJ whole genome shotgun (WGS) entry which is preliminary data.</text>
</comment>
<reference evidence="2" key="1">
    <citation type="submission" date="2023-07" db="EMBL/GenBank/DDBJ databases">
        <title>Chryseobacterium sp. strain PBS4-4 Genome sequencing and assembly.</title>
        <authorList>
            <person name="Jung Y."/>
        </authorList>
    </citation>
    <scope>NUCLEOTIDE SEQUENCE [LARGE SCALE GENOMIC DNA]</scope>
    <source>
        <strain evidence="2">PBS4-4</strain>
    </source>
</reference>
<organism evidence="1 2">
    <name type="scientific">Chryseobacterium edaphi</name>
    <dbReference type="NCBI Taxonomy" id="2976532"/>
    <lineage>
        <taxon>Bacteria</taxon>
        <taxon>Pseudomonadati</taxon>
        <taxon>Bacteroidota</taxon>
        <taxon>Flavobacteriia</taxon>
        <taxon>Flavobacteriales</taxon>
        <taxon>Weeksellaceae</taxon>
        <taxon>Chryseobacterium group</taxon>
        <taxon>Chryseobacterium</taxon>
    </lineage>
</organism>
<gene>
    <name evidence="1" type="ORF">NZ698_12080</name>
</gene>
<evidence type="ECO:0000313" key="2">
    <source>
        <dbReference type="Proteomes" id="UP001208649"/>
    </source>
</evidence>
<proteinExistence type="predicted"/>